<evidence type="ECO:0000313" key="8">
    <source>
        <dbReference type="EMBL" id="MBD2777612.1"/>
    </source>
</evidence>
<dbReference type="InterPro" id="IPR014001">
    <property type="entry name" value="Helicase_ATP-bd"/>
</dbReference>
<gene>
    <name evidence="8" type="ORF">ICL16_37620</name>
</gene>
<feature type="domain" description="Helicase ATP-binding" evidence="6">
    <location>
        <begin position="117"/>
        <end position="294"/>
    </location>
</feature>
<evidence type="ECO:0000256" key="4">
    <source>
        <dbReference type="ARBA" id="ARBA00022840"/>
    </source>
</evidence>
<dbReference type="GO" id="GO:0005524">
    <property type="term" value="F:ATP binding"/>
    <property type="evidence" value="ECO:0007669"/>
    <property type="project" value="UniProtKB-KW"/>
</dbReference>
<protein>
    <submittedName>
        <fullName evidence="8">DEAD/DEAH box helicase family protein</fullName>
    </submittedName>
</protein>
<proteinExistence type="predicted"/>
<keyword evidence="9" id="KW-1185">Reference proteome</keyword>
<dbReference type="SMART" id="SM00490">
    <property type="entry name" value="HELICc"/>
    <property type="match status" value="1"/>
</dbReference>
<evidence type="ECO:0000313" key="9">
    <source>
        <dbReference type="Proteomes" id="UP000629098"/>
    </source>
</evidence>
<dbReference type="InterPro" id="IPR024975">
    <property type="entry name" value="NOV_C"/>
</dbReference>
<evidence type="ECO:0000256" key="5">
    <source>
        <dbReference type="SAM" id="Coils"/>
    </source>
</evidence>
<dbReference type="InterPro" id="IPR049730">
    <property type="entry name" value="SNF2/RAD54-like_C"/>
</dbReference>
<comment type="caution">
    <text evidence="8">The sequence shown here is derived from an EMBL/GenBank/DDBJ whole genome shotgun (WGS) entry which is preliminary data.</text>
</comment>
<evidence type="ECO:0000259" key="7">
    <source>
        <dbReference type="PROSITE" id="PS51194"/>
    </source>
</evidence>
<dbReference type="PANTHER" id="PTHR45766">
    <property type="entry name" value="DNA ANNEALING HELICASE AND ENDONUCLEASE ZRANB3 FAMILY MEMBER"/>
    <property type="match status" value="1"/>
</dbReference>
<reference evidence="8" key="1">
    <citation type="submission" date="2020-09" db="EMBL/GenBank/DDBJ databases">
        <title>Iningainema tapete sp. nov. (Scytonemataceae, Cyanobacteria) from greenhouses in central Florida (USA) produces two types of nodularin with biosynthetic potential for microcystin-LR and anabaenopeptins.</title>
        <authorList>
            <person name="Berthold D.E."/>
            <person name="Lefler F.W."/>
            <person name="Huang I.-S."/>
            <person name="Abdulla H."/>
            <person name="Zimba P.V."/>
            <person name="Laughinghouse H.D. IV."/>
        </authorList>
    </citation>
    <scope>NUCLEOTIDE SEQUENCE</scope>
    <source>
        <strain evidence="8">BLCCT55</strain>
    </source>
</reference>
<dbReference type="GO" id="GO:0016787">
    <property type="term" value="F:hydrolase activity"/>
    <property type="evidence" value="ECO:0007669"/>
    <property type="project" value="UniProtKB-KW"/>
</dbReference>
<dbReference type="PROSITE" id="PS51194">
    <property type="entry name" value="HELICASE_CTER"/>
    <property type="match status" value="1"/>
</dbReference>
<feature type="domain" description="Helicase C-terminal" evidence="7">
    <location>
        <begin position="482"/>
        <end position="659"/>
    </location>
</feature>
<dbReference type="Pfam" id="PF00176">
    <property type="entry name" value="SNF2-rel_dom"/>
    <property type="match status" value="1"/>
</dbReference>
<dbReference type="SUPFAM" id="SSF52540">
    <property type="entry name" value="P-loop containing nucleoside triphosphate hydrolases"/>
    <property type="match status" value="2"/>
</dbReference>
<keyword evidence="3 8" id="KW-0347">Helicase</keyword>
<dbReference type="GO" id="GO:0004386">
    <property type="term" value="F:helicase activity"/>
    <property type="evidence" value="ECO:0007669"/>
    <property type="project" value="UniProtKB-KW"/>
</dbReference>
<dbReference type="EMBL" id="JACXAE010000111">
    <property type="protein sequence ID" value="MBD2777612.1"/>
    <property type="molecule type" value="Genomic_DNA"/>
</dbReference>
<keyword evidence="5" id="KW-0175">Coiled coil</keyword>
<evidence type="ECO:0000256" key="1">
    <source>
        <dbReference type="ARBA" id="ARBA00022741"/>
    </source>
</evidence>
<keyword evidence="2" id="KW-0378">Hydrolase</keyword>
<feature type="coiled-coil region" evidence="5">
    <location>
        <begin position="959"/>
        <end position="993"/>
    </location>
</feature>
<evidence type="ECO:0000256" key="3">
    <source>
        <dbReference type="ARBA" id="ARBA00022806"/>
    </source>
</evidence>
<dbReference type="SMART" id="SM00487">
    <property type="entry name" value="DEXDc"/>
    <property type="match status" value="1"/>
</dbReference>
<dbReference type="InterPro" id="IPR000330">
    <property type="entry name" value="SNF2_N"/>
</dbReference>
<accession>A0A8J6XQD5</accession>
<dbReference type="CDD" id="cd18793">
    <property type="entry name" value="SF2_C_SNF"/>
    <property type="match status" value="1"/>
</dbReference>
<dbReference type="CDD" id="cd18011">
    <property type="entry name" value="DEXDc_RapA"/>
    <property type="match status" value="1"/>
</dbReference>
<evidence type="ECO:0000259" key="6">
    <source>
        <dbReference type="PROSITE" id="PS51192"/>
    </source>
</evidence>
<dbReference type="RefSeq" id="WP_190836684.1">
    <property type="nucleotide sequence ID" value="NZ_CAWPPI010000111.1"/>
</dbReference>
<dbReference type="Gene3D" id="3.40.50.10810">
    <property type="entry name" value="Tandem AAA-ATPase domain"/>
    <property type="match status" value="1"/>
</dbReference>
<dbReference type="Pfam" id="PF13020">
    <property type="entry name" value="NOV_C"/>
    <property type="match status" value="1"/>
</dbReference>
<dbReference type="AlphaFoldDB" id="A0A8J6XQD5"/>
<dbReference type="PROSITE" id="PS51192">
    <property type="entry name" value="HELICASE_ATP_BIND_1"/>
    <property type="match status" value="1"/>
</dbReference>
<dbReference type="InterPro" id="IPR001650">
    <property type="entry name" value="Helicase_C-like"/>
</dbReference>
<dbReference type="InterPro" id="IPR027417">
    <property type="entry name" value="P-loop_NTPase"/>
</dbReference>
<dbReference type="InterPro" id="IPR038718">
    <property type="entry name" value="SNF2-like_sf"/>
</dbReference>
<name>A0A8J6XQD5_9CYAN</name>
<dbReference type="Gene3D" id="3.40.50.300">
    <property type="entry name" value="P-loop containing nucleotide triphosphate hydrolases"/>
    <property type="match status" value="1"/>
</dbReference>
<keyword evidence="1" id="KW-0547">Nucleotide-binding</keyword>
<dbReference type="Pfam" id="PF00271">
    <property type="entry name" value="Helicase_C"/>
    <property type="match status" value="1"/>
</dbReference>
<evidence type="ECO:0000256" key="2">
    <source>
        <dbReference type="ARBA" id="ARBA00022801"/>
    </source>
</evidence>
<dbReference type="InterPro" id="IPR057342">
    <property type="entry name" value="DEXDc_RapA"/>
</dbReference>
<dbReference type="PANTHER" id="PTHR45766:SF6">
    <property type="entry name" value="SWI_SNF-RELATED MATRIX-ASSOCIATED ACTIN-DEPENDENT REGULATOR OF CHROMATIN SUBFAMILY A-LIKE PROTEIN 1"/>
    <property type="match status" value="1"/>
</dbReference>
<organism evidence="8 9">
    <name type="scientific">Iningainema tapete BLCC-T55</name>
    <dbReference type="NCBI Taxonomy" id="2748662"/>
    <lineage>
        <taxon>Bacteria</taxon>
        <taxon>Bacillati</taxon>
        <taxon>Cyanobacteriota</taxon>
        <taxon>Cyanophyceae</taxon>
        <taxon>Nostocales</taxon>
        <taxon>Scytonemataceae</taxon>
        <taxon>Iningainema tapete</taxon>
    </lineage>
</organism>
<keyword evidence="4" id="KW-0067">ATP-binding</keyword>
<dbReference type="Proteomes" id="UP000629098">
    <property type="component" value="Unassembled WGS sequence"/>
</dbReference>
<sequence>MVQLQELIRGIKLRGILPNGAVTLVDVRWSGSDAVAVIYTEDNSGRPGSCLLYRSDEPRLEIVRQKSRWRFNADGALFRLVSEAQRIRLAHLFDPFLAIHTSLVDPYPHQITAVYQEMLPRQPLRFLLADDPGAGKTIMAGLLIKELMIRGDLQRCLIVVPGNLAEQWQLELYEKFQLDFEVLTNEHIKTANTGNVFEKMPLLIARVDKLKRDKSSEDKKLQQNLKETNWDLIICDEAHKMSASFSGNEVKQTKRYKLGQLLSGITRHFLLMTATPHNGKKPEFQLFMALLDRDRFEGKFRNGFQVTDTNDIMRRVVKEDLVKLDGTPLLPERKAYSVTYCLSDLEYRLYQEVTKYVEEEFNRAETLEEGRKRSISFALTILQRRLASSPGAIYQSLQRRRKRLEDKLRQQEELLKDKICPDWDELEDLPNSELEQLEDEFVDRATAARNIAELQQEIYCLQQLEIIAQQVLDSGIDRKREELSKLLQNNAEMFNSQGQRRKIIVFTEHRDTLDYLVYRLKKIIGEQAVVTIHGKMNLEQRRQIQKIFNENPSGQILVATDAAGEGINLQESCHLMVNYDLPWNPNRIEQRFGRIHRIGQTEVCHLWNLVAEETREGDVYLTLLEKLEEARKALGGKVFDILGEAINGEELKDLLIDAIRYGERPDVQGRLEQVIEERLNLQRLQELLQERSLTHDSMDVSKIRQIREEMERAETRKLQPFYTSDFFLEAFQRLGGRVQKEEFGRYEISFIPVNIRNRLTKSYRHICFDKQQTQVRGKSTAEFVYPGHPLLDATIDLTLEPHRDILKQGSILVDENDPGDAVRILVYLEHAIRDARQDAAGNLRLVSMQMLYVEIDSQGQAHSAGYSPYLDYRPLQESEKSLVSQIIEEASSILQKGIEEQAQGYASDHLGRQHYQEVQQRRRERITKTINAVEARLSTEISYWENKAEKLKLQEQAGKLNARLNYDNAQRRVDELKGRLQKRLQELEQERQLLAQPPVIVGGTLIVPGGLIQRLQSDNLADFTKLAREKELVEKLAIAAVIADEKRQGFEPKDVSASRCGYDIESHVLNTGQLRFIKVKSRIYGASSVTVTRNEIITALNKPDSFILALVEVPESEQVSSNNCNIRYVRRPFHRYPEAVTSVKYNWQQLWLLGRKM</sequence>